<dbReference type="PANTHER" id="PTHR30118">
    <property type="entry name" value="HTH-TYPE TRANSCRIPTIONAL REGULATOR LEUO-RELATED"/>
    <property type="match status" value="1"/>
</dbReference>
<dbReference type="GO" id="GO:0003700">
    <property type="term" value="F:DNA-binding transcription factor activity"/>
    <property type="evidence" value="ECO:0007669"/>
    <property type="project" value="InterPro"/>
</dbReference>
<keyword evidence="5" id="KW-0238">DNA-binding</keyword>
<accession>A0A5D4GRD2</accession>
<dbReference type="CDD" id="cd08417">
    <property type="entry name" value="PBP2_Nitroaromatics_like"/>
    <property type="match status" value="1"/>
</dbReference>
<dbReference type="PROSITE" id="PS50931">
    <property type="entry name" value="HTH_LYSR"/>
    <property type="match status" value="1"/>
</dbReference>
<dbReference type="GO" id="GO:0003677">
    <property type="term" value="F:DNA binding"/>
    <property type="evidence" value="ECO:0007669"/>
    <property type="project" value="UniProtKB-KW"/>
</dbReference>
<dbReference type="InterPro" id="IPR005119">
    <property type="entry name" value="LysR_subst-bd"/>
</dbReference>
<dbReference type="PANTHER" id="PTHR30118:SF6">
    <property type="entry name" value="HTH-TYPE TRANSCRIPTIONAL REGULATOR LEUO"/>
    <property type="match status" value="1"/>
</dbReference>
<evidence type="ECO:0000313" key="9">
    <source>
        <dbReference type="Proteomes" id="UP000323258"/>
    </source>
</evidence>
<evidence type="ECO:0000256" key="5">
    <source>
        <dbReference type="ARBA" id="ARBA00023125"/>
    </source>
</evidence>
<dbReference type="Gene3D" id="3.40.190.10">
    <property type="entry name" value="Periplasmic binding protein-like II"/>
    <property type="match status" value="2"/>
</dbReference>
<dbReference type="OrthoDB" id="528082at2"/>
<dbReference type="InterPro" id="IPR037402">
    <property type="entry name" value="YidZ_PBP2"/>
</dbReference>
<name>A0A5D4GRD2_9HYPH</name>
<dbReference type="AlphaFoldDB" id="A0A5D4GRD2"/>
<keyword evidence="9" id="KW-1185">Reference proteome</keyword>
<evidence type="ECO:0000256" key="6">
    <source>
        <dbReference type="ARBA" id="ARBA00023163"/>
    </source>
</evidence>
<reference evidence="8 9" key="2">
    <citation type="submission" date="2019-09" db="EMBL/GenBank/DDBJ databases">
        <title>Mesorhizobium sp. MaA-C15 isolated from Microcystis aeruginosa.</title>
        <authorList>
            <person name="Jeong S.E."/>
            <person name="Jin H.M."/>
            <person name="Jeon C.O."/>
        </authorList>
    </citation>
    <scope>NUCLEOTIDE SEQUENCE [LARGE SCALE GENOMIC DNA]</scope>
    <source>
        <strain evidence="8 9">MaA-C15</strain>
    </source>
</reference>
<dbReference type="InterPro" id="IPR036388">
    <property type="entry name" value="WH-like_DNA-bd_sf"/>
</dbReference>
<keyword evidence="6" id="KW-0804">Transcription</keyword>
<dbReference type="InterPro" id="IPR036390">
    <property type="entry name" value="WH_DNA-bd_sf"/>
</dbReference>
<dbReference type="SUPFAM" id="SSF53850">
    <property type="entry name" value="Periplasmic binding protein-like II"/>
    <property type="match status" value="1"/>
</dbReference>
<evidence type="ECO:0000259" key="7">
    <source>
        <dbReference type="PROSITE" id="PS50931"/>
    </source>
</evidence>
<evidence type="ECO:0000256" key="3">
    <source>
        <dbReference type="ARBA" id="ARBA00022491"/>
    </source>
</evidence>
<keyword evidence="2" id="KW-0536">Nodulation</keyword>
<comment type="caution">
    <text evidence="8">The sequence shown here is derived from an EMBL/GenBank/DDBJ whole genome shotgun (WGS) entry which is preliminary data.</text>
</comment>
<gene>
    <name evidence="8" type="ORF">FY036_17450</name>
</gene>
<dbReference type="PRINTS" id="PR00039">
    <property type="entry name" value="HTHLYSR"/>
</dbReference>
<reference evidence="8 9" key="1">
    <citation type="submission" date="2019-08" db="EMBL/GenBank/DDBJ databases">
        <authorList>
            <person name="Seo Y.L."/>
        </authorList>
    </citation>
    <scope>NUCLEOTIDE SEQUENCE [LARGE SCALE GENOMIC DNA]</scope>
    <source>
        <strain evidence="8 9">MaA-C15</strain>
    </source>
</reference>
<dbReference type="Pfam" id="PF03466">
    <property type="entry name" value="LysR_substrate"/>
    <property type="match status" value="1"/>
</dbReference>
<dbReference type="Gene3D" id="1.10.10.10">
    <property type="entry name" value="Winged helix-like DNA-binding domain superfamily/Winged helix DNA-binding domain"/>
    <property type="match status" value="1"/>
</dbReference>
<evidence type="ECO:0000256" key="4">
    <source>
        <dbReference type="ARBA" id="ARBA00023015"/>
    </source>
</evidence>
<dbReference type="EMBL" id="VSZS01000066">
    <property type="protein sequence ID" value="TYR30503.1"/>
    <property type="molecule type" value="Genomic_DNA"/>
</dbReference>
<keyword evidence="3" id="KW-0678">Repressor</keyword>
<proteinExistence type="inferred from homology"/>
<comment type="similarity">
    <text evidence="1">Belongs to the LysR transcriptional regulatory family.</text>
</comment>
<dbReference type="Pfam" id="PF00126">
    <property type="entry name" value="HTH_1"/>
    <property type="match status" value="1"/>
</dbReference>
<dbReference type="RefSeq" id="WP_148916041.1">
    <property type="nucleotide sequence ID" value="NZ_VSZS01000066.1"/>
</dbReference>
<evidence type="ECO:0000313" key="8">
    <source>
        <dbReference type="EMBL" id="TYR30503.1"/>
    </source>
</evidence>
<dbReference type="Proteomes" id="UP000323258">
    <property type="component" value="Unassembled WGS sequence"/>
</dbReference>
<protein>
    <submittedName>
        <fullName evidence="8">LysR family transcriptional regulator</fullName>
    </submittedName>
</protein>
<feature type="domain" description="HTH lysR-type" evidence="7">
    <location>
        <begin position="6"/>
        <end position="63"/>
    </location>
</feature>
<sequence>MNFASLDLNLLRVFDALMQERSVTKAGERVGLSQPAVSSALNRLRHLVGDQLFVREGNMMVPTPRALSLAETVRDAMVRIDQALTEQAVFDPARSGRTFRLLGSDYFSTLLMPQLSVRVLAAAPNVLLQFLDGGPRAMPHVLTEGSIDLTLSPPVDIPEWAAFQFLFKSRLVAVAKAGHDALAQAGVAPGETMPLDLFCALPQAICSTDGGLSTGLDSALGAIGRRRRVVLTLPHFQAIALAIAQGHVIGSLPVQFAHRVRDRLKLDIFELPVGFADMDMGMYWHRRYDRDSAHMWLREQVEVVLGE</sequence>
<dbReference type="InterPro" id="IPR000847">
    <property type="entry name" value="LysR_HTH_N"/>
</dbReference>
<evidence type="ECO:0000256" key="2">
    <source>
        <dbReference type="ARBA" id="ARBA00022458"/>
    </source>
</evidence>
<dbReference type="SUPFAM" id="SSF46785">
    <property type="entry name" value="Winged helix' DNA-binding domain"/>
    <property type="match status" value="1"/>
</dbReference>
<dbReference type="InterPro" id="IPR050389">
    <property type="entry name" value="LysR-type_TF"/>
</dbReference>
<evidence type="ECO:0000256" key="1">
    <source>
        <dbReference type="ARBA" id="ARBA00009437"/>
    </source>
</evidence>
<keyword evidence="4" id="KW-0805">Transcription regulation</keyword>
<organism evidence="8 9">
    <name type="scientific">Neoaquamicrobium microcysteis</name>
    <dbReference type="NCBI Taxonomy" id="2682781"/>
    <lineage>
        <taxon>Bacteria</taxon>
        <taxon>Pseudomonadati</taxon>
        <taxon>Pseudomonadota</taxon>
        <taxon>Alphaproteobacteria</taxon>
        <taxon>Hyphomicrobiales</taxon>
        <taxon>Phyllobacteriaceae</taxon>
        <taxon>Neoaquamicrobium</taxon>
    </lineage>
</organism>